<dbReference type="PANTHER" id="PTHR12147:SF26">
    <property type="entry name" value="PEPTIDASE M28 DOMAIN-CONTAINING PROTEIN"/>
    <property type="match status" value="1"/>
</dbReference>
<protein>
    <submittedName>
        <fullName evidence="2">M28 family peptidase</fullName>
    </submittedName>
</protein>
<gene>
    <name evidence="2" type="ORF">D7V88_27460</name>
</gene>
<dbReference type="AlphaFoldDB" id="A0A3A8IAF7"/>
<dbReference type="OrthoDB" id="345880at2"/>
<dbReference type="InterPro" id="IPR007484">
    <property type="entry name" value="Peptidase_M28"/>
</dbReference>
<evidence type="ECO:0000313" key="2">
    <source>
        <dbReference type="EMBL" id="RKG80459.1"/>
    </source>
</evidence>
<reference evidence="3" key="1">
    <citation type="submission" date="2018-09" db="EMBL/GenBank/DDBJ databases">
        <authorList>
            <person name="Livingstone P.G."/>
            <person name="Whitworth D.E."/>
        </authorList>
    </citation>
    <scope>NUCLEOTIDE SEQUENCE [LARGE SCALE GENOMIC DNA]</scope>
    <source>
        <strain evidence="3">CA054A</strain>
    </source>
</reference>
<dbReference type="EMBL" id="RAVZ01000226">
    <property type="protein sequence ID" value="RKG80459.1"/>
    <property type="molecule type" value="Genomic_DNA"/>
</dbReference>
<dbReference type="SUPFAM" id="SSF53187">
    <property type="entry name" value="Zn-dependent exopeptidases"/>
    <property type="match status" value="1"/>
</dbReference>
<dbReference type="Gene3D" id="3.50.30.30">
    <property type="match status" value="1"/>
</dbReference>
<proteinExistence type="predicted"/>
<dbReference type="SUPFAM" id="SSF52025">
    <property type="entry name" value="PA domain"/>
    <property type="match status" value="1"/>
</dbReference>
<organism evidence="2 3">
    <name type="scientific">Corallococcus terminator</name>
    <dbReference type="NCBI Taxonomy" id="2316733"/>
    <lineage>
        <taxon>Bacteria</taxon>
        <taxon>Pseudomonadati</taxon>
        <taxon>Myxococcota</taxon>
        <taxon>Myxococcia</taxon>
        <taxon>Myxococcales</taxon>
        <taxon>Cystobacterineae</taxon>
        <taxon>Myxococcaceae</taxon>
        <taxon>Corallococcus</taxon>
    </lineage>
</organism>
<dbReference type="InterPro" id="IPR046450">
    <property type="entry name" value="PA_dom_sf"/>
</dbReference>
<dbReference type="GO" id="GO:0006508">
    <property type="term" value="P:proteolysis"/>
    <property type="evidence" value="ECO:0007669"/>
    <property type="project" value="InterPro"/>
</dbReference>
<name>A0A3A8IAF7_9BACT</name>
<evidence type="ECO:0000259" key="1">
    <source>
        <dbReference type="Pfam" id="PF04389"/>
    </source>
</evidence>
<dbReference type="InterPro" id="IPR045175">
    <property type="entry name" value="M28_fam"/>
</dbReference>
<comment type="caution">
    <text evidence="2">The sequence shown here is derived from an EMBL/GenBank/DDBJ whole genome shotgun (WGS) entry which is preliminary data.</text>
</comment>
<sequence>MTLGRHSIVGCSGRTEIIGWARLPPSQKVLPVRLKPSLCFVVFLVVSGAAPTPAALSAAAQVPATSPLGPLSPTTGLVLRDDVVRALIHESSGDRIHDGVQRLSLLARDTQDGYAEAASWTKAAAEAVGLQDVRLEAMKDGPQWRATRGELWVAGPHRYRVTSWADLPMALATGSGSFEGTGLELVDVGTGTQDAEYAGKDLKGRVALTRGHPSATLRTAVAKLGAVGVVSSYSTPPWNAPHRMDGDFPDQVGWAAVPQGPLPQGTHAPFLFMVSDRQGRELRAQLQSGPVKVDVSVATQAPTGHLSIVSGVIPGTRAGEEVVLTAHLDHYKPGANDNASGAATLLELVRTYTTLIRQGVLPPPVRTLRVLWLPEFEGTREWFSVHGADPVRRVAHFNFDMLGASLTRAHSRFSVSYTPDWNGSFVNAVSESTVAFMNRFNAVAYPSRKDFRIGSVTGSQDPMDAHMDRYSRGSDHQLFNDHGIPGVAFATWPDDGYHTSGDRPENVDPTQLHRAAFAGLASITVAAWAEGTGALELARLVAVHGVRRVAEDEFRARRDLAATPDAQLSGAVRLARAGVRAGYQREREALRSCLSLGAPTAPVQSMVRTLETAEAQALGRLDAEAKARGVSLKEPAPSEAERRARAYVPRRVKGQELASFDALERRAAPEAKSRVAVVQAAMNGAATALRERGESELRFYQLAEALASYADGKRTVADIRDAAHAEYGHVFPVEALLELFGLLEQGGVMARAH</sequence>
<dbReference type="PANTHER" id="PTHR12147">
    <property type="entry name" value="METALLOPEPTIDASE M28 FAMILY MEMBER"/>
    <property type="match status" value="1"/>
</dbReference>
<evidence type="ECO:0000313" key="3">
    <source>
        <dbReference type="Proteomes" id="UP000268094"/>
    </source>
</evidence>
<accession>A0A3A8IAF7</accession>
<dbReference type="Pfam" id="PF04389">
    <property type="entry name" value="Peptidase_M28"/>
    <property type="match status" value="1"/>
</dbReference>
<dbReference type="Proteomes" id="UP000268094">
    <property type="component" value="Unassembled WGS sequence"/>
</dbReference>
<keyword evidence="3" id="KW-1185">Reference proteome</keyword>
<dbReference type="GO" id="GO:0008235">
    <property type="term" value="F:metalloexopeptidase activity"/>
    <property type="evidence" value="ECO:0007669"/>
    <property type="project" value="InterPro"/>
</dbReference>
<feature type="domain" description="Peptidase M28" evidence="1">
    <location>
        <begin position="311"/>
        <end position="517"/>
    </location>
</feature>
<dbReference type="Gene3D" id="3.40.630.10">
    <property type="entry name" value="Zn peptidases"/>
    <property type="match status" value="1"/>
</dbReference>